<dbReference type="HOGENOM" id="CLU_839029_0_0_6"/>
<dbReference type="eggNOG" id="ENOG502ZP07">
    <property type="taxonomic scope" value="Bacteria"/>
</dbReference>
<organism evidence="2 3">
    <name type="scientific">Providencia rustigianii DSM 4541</name>
    <dbReference type="NCBI Taxonomy" id="500637"/>
    <lineage>
        <taxon>Bacteria</taxon>
        <taxon>Pseudomonadati</taxon>
        <taxon>Pseudomonadota</taxon>
        <taxon>Gammaproteobacteria</taxon>
        <taxon>Enterobacterales</taxon>
        <taxon>Morganellaceae</taxon>
        <taxon>Providencia</taxon>
    </lineage>
</organism>
<dbReference type="RefSeq" id="WP_006816082.1">
    <property type="nucleotide sequence ID" value="NZ_GG703821.1"/>
</dbReference>
<comment type="caution">
    <text evidence="2">The sequence shown here is derived from an EMBL/GenBank/DDBJ whole genome shotgun (WGS) entry which is preliminary data.</text>
</comment>
<keyword evidence="3" id="KW-1185">Reference proteome</keyword>
<keyword evidence="1" id="KW-0732">Signal</keyword>
<accession>D1P767</accession>
<evidence type="ECO:0000313" key="2">
    <source>
        <dbReference type="EMBL" id="EFB70914.1"/>
    </source>
</evidence>
<dbReference type="InterPro" id="IPR008966">
    <property type="entry name" value="Adhesion_dom_sf"/>
</dbReference>
<feature type="signal peptide" evidence="1">
    <location>
        <begin position="1"/>
        <end position="22"/>
    </location>
</feature>
<protein>
    <submittedName>
        <fullName evidence="2">Uncharacterized protein</fullName>
    </submittedName>
</protein>
<evidence type="ECO:0000313" key="3">
    <source>
        <dbReference type="Proteomes" id="UP000005512"/>
    </source>
</evidence>
<dbReference type="SUPFAM" id="SSF49401">
    <property type="entry name" value="Bacterial adhesins"/>
    <property type="match status" value="1"/>
</dbReference>
<sequence length="331" mass="36284">MKIKYKILFFIFFIFNGNIALAECISGTITVQPYNSAHTFSFDSSIKPSSNIAQYRILITEKIVCKANKSSSAGNYAELILRVTAPSCSYINGEGIVFSSNINGLTWLFPRGIPFNCSSKKIELLSSRTADANGYVTWNPGELDYRIFLRQDNSFDFSKSRTFSVNSISGSAGLDGGANINFVGSSFNYTYTNAATCTLTAPSEINFNTVTTSNVLEGKLNRNLDLRAECQNRGASLGLSFKFEPEHKNISANQQGIFYAKNSTGSLGYKLTKQGDSSIIPLNEFIKLVGEDKVNINAGNTIKLLLTLQKGDGKIATGKVETFLKITMEHM</sequence>
<reference evidence="2" key="1">
    <citation type="submission" date="2009-12" db="EMBL/GenBank/DDBJ databases">
        <authorList>
            <person name="Weinstock G."/>
            <person name="Sodergren E."/>
            <person name="Clifton S."/>
            <person name="Fulton L."/>
            <person name="Fulton B."/>
            <person name="Courtney L."/>
            <person name="Fronick C."/>
            <person name="Harrison M."/>
            <person name="Strong C."/>
            <person name="Farmer C."/>
            <person name="Delahaunty K."/>
            <person name="Markovic C."/>
            <person name="Hall O."/>
            <person name="Minx P."/>
            <person name="Tomlinson C."/>
            <person name="Mitreva M."/>
            <person name="Nelson J."/>
            <person name="Hou S."/>
            <person name="Wollam A."/>
            <person name="Pepin K.H."/>
            <person name="Johnson M."/>
            <person name="Bhonagiri V."/>
            <person name="Nash W.E."/>
            <person name="Warren W."/>
            <person name="Chinwalla A."/>
            <person name="Mardis E.R."/>
            <person name="Wilson R.K."/>
        </authorList>
    </citation>
    <scope>NUCLEOTIDE SEQUENCE [LARGE SCALE GENOMIC DNA]</scope>
    <source>
        <strain evidence="2">DSM 4541</strain>
    </source>
</reference>
<dbReference type="AlphaFoldDB" id="D1P767"/>
<name>D1P767_9GAMM</name>
<dbReference type="Proteomes" id="UP000005512">
    <property type="component" value="Unassembled WGS sequence"/>
</dbReference>
<feature type="chain" id="PRO_5003024752" evidence="1">
    <location>
        <begin position="23"/>
        <end position="331"/>
    </location>
</feature>
<dbReference type="EMBL" id="ABXV02000046">
    <property type="protein sequence ID" value="EFB70914.1"/>
    <property type="molecule type" value="Genomic_DNA"/>
</dbReference>
<gene>
    <name evidence="2" type="ORF">PROVRUST_08087</name>
</gene>
<dbReference type="STRING" id="500637.PROVRUST_08087"/>
<proteinExistence type="predicted"/>
<evidence type="ECO:0000256" key="1">
    <source>
        <dbReference type="SAM" id="SignalP"/>
    </source>
</evidence>